<evidence type="ECO:0000313" key="1">
    <source>
        <dbReference type="Proteomes" id="UP000228380"/>
    </source>
</evidence>
<dbReference type="OrthoDB" id="443140at2759"/>
<evidence type="ECO:0000313" key="3">
    <source>
        <dbReference type="RefSeq" id="XP_038979138.1"/>
    </source>
</evidence>
<accession>A0A8B9A5J8</accession>
<dbReference type="RefSeq" id="XP_038974802.1">
    <property type="nucleotide sequence ID" value="XM_039118874.1"/>
</dbReference>
<dbReference type="GeneID" id="120109458"/>
<dbReference type="PANTHER" id="PTHR11439:SF467">
    <property type="entry name" value="INTEGRASE CATALYTIC DOMAIN-CONTAINING PROTEIN"/>
    <property type="match status" value="1"/>
</dbReference>
<name>A0A8B9A5J8_PHODC</name>
<proteinExistence type="predicted"/>
<organism evidence="1 3">
    <name type="scientific">Phoenix dactylifera</name>
    <name type="common">Date palm</name>
    <dbReference type="NCBI Taxonomy" id="42345"/>
    <lineage>
        <taxon>Eukaryota</taxon>
        <taxon>Viridiplantae</taxon>
        <taxon>Streptophyta</taxon>
        <taxon>Embryophyta</taxon>
        <taxon>Tracheophyta</taxon>
        <taxon>Spermatophyta</taxon>
        <taxon>Magnoliopsida</taxon>
        <taxon>Liliopsida</taxon>
        <taxon>Arecaceae</taxon>
        <taxon>Coryphoideae</taxon>
        <taxon>Phoeniceae</taxon>
        <taxon>Phoenix</taxon>
    </lineage>
</organism>
<dbReference type="Proteomes" id="UP000228380">
    <property type="component" value="Unplaced"/>
</dbReference>
<protein>
    <submittedName>
        <fullName evidence="2 3">Secreted RxLR effector protein 161-like</fullName>
    </submittedName>
</protein>
<sequence length="128" mass="14499">MKDIPYASVVGSLMYAQVCTRPDIGYPVEMFGRYQSNPDIEHWKAVKTVMRYLQGNKDFKLIYRHSDRLEVVAYSDSNFVGNTDTRKSTSGYIFLLIGSVVSWKSIKQTIVASSTMEAEFIACYEATA</sequence>
<dbReference type="KEGG" id="pda:120106026"/>
<dbReference type="KEGG" id="pda:120109458"/>
<dbReference type="CDD" id="cd09272">
    <property type="entry name" value="RNase_HI_RT_Ty1"/>
    <property type="match status" value="1"/>
</dbReference>
<reference evidence="2 3" key="1">
    <citation type="submission" date="2025-04" db="UniProtKB">
        <authorList>
            <consortium name="RefSeq"/>
        </authorList>
    </citation>
    <scope>IDENTIFICATION</scope>
    <source>
        <tissue evidence="2 3">Young leaves</tissue>
    </source>
</reference>
<keyword evidence="1" id="KW-1185">Reference proteome</keyword>
<dbReference type="RefSeq" id="XP_038979138.1">
    <property type="nucleotide sequence ID" value="XM_039123210.1"/>
</dbReference>
<dbReference type="PANTHER" id="PTHR11439">
    <property type="entry name" value="GAG-POL-RELATED RETROTRANSPOSON"/>
    <property type="match status" value="1"/>
</dbReference>
<gene>
    <name evidence="3" type="primary">LOC120109458</name>
    <name evidence="2" type="synonym">LOC120106026</name>
</gene>
<evidence type="ECO:0000313" key="2">
    <source>
        <dbReference type="RefSeq" id="XP_038974802.1"/>
    </source>
</evidence>
<dbReference type="AlphaFoldDB" id="A0A8B9A5J8"/>